<protein>
    <submittedName>
        <fullName evidence="7">TetR family transcriptional regulator</fullName>
    </submittedName>
</protein>
<keyword evidence="2 4" id="KW-0238">DNA-binding</keyword>
<reference evidence="7 8" key="1">
    <citation type="submission" date="2019-06" db="EMBL/GenBank/DDBJ databases">
        <authorList>
            <person name="Li F."/>
        </authorList>
    </citation>
    <scope>NUCLEOTIDE SEQUENCE [LARGE SCALE GENOMIC DNA]</scope>
    <source>
        <strain evidence="7 8">10F1D-1</strain>
    </source>
</reference>
<comment type="caution">
    <text evidence="7">The sequence shown here is derived from an EMBL/GenBank/DDBJ whole genome shotgun (WGS) entry which is preliminary data.</text>
</comment>
<accession>A0A506Y5N6</accession>
<dbReference type="Gene3D" id="1.10.357.10">
    <property type="entry name" value="Tetracycline Repressor, domain 2"/>
    <property type="match status" value="1"/>
</dbReference>
<dbReference type="PRINTS" id="PR00455">
    <property type="entry name" value="HTHTETR"/>
</dbReference>
<dbReference type="Proteomes" id="UP000316252">
    <property type="component" value="Unassembled WGS sequence"/>
</dbReference>
<dbReference type="GO" id="GO:0003700">
    <property type="term" value="F:DNA-binding transcription factor activity"/>
    <property type="evidence" value="ECO:0007669"/>
    <property type="project" value="TreeGrafter"/>
</dbReference>
<dbReference type="EMBL" id="VHQG01000001">
    <property type="protein sequence ID" value="TPW77312.1"/>
    <property type="molecule type" value="Genomic_DNA"/>
</dbReference>
<dbReference type="OrthoDB" id="8688418at2"/>
<dbReference type="Gene3D" id="1.10.10.60">
    <property type="entry name" value="Homeodomain-like"/>
    <property type="match status" value="1"/>
</dbReference>
<gene>
    <name evidence="7" type="ORF">FJ657_00985</name>
</gene>
<dbReference type="AlphaFoldDB" id="A0A506Y5N6"/>
<evidence type="ECO:0000313" key="8">
    <source>
        <dbReference type="Proteomes" id="UP000316252"/>
    </source>
</evidence>
<dbReference type="RefSeq" id="WP_141161840.1">
    <property type="nucleotide sequence ID" value="NZ_VHQG01000001.1"/>
</dbReference>
<proteinExistence type="predicted"/>
<evidence type="ECO:0000256" key="3">
    <source>
        <dbReference type="ARBA" id="ARBA00023163"/>
    </source>
</evidence>
<feature type="region of interest" description="Disordered" evidence="5">
    <location>
        <begin position="1"/>
        <end position="24"/>
    </location>
</feature>
<organism evidence="7 8">
    <name type="scientific">Schumannella soli</name>
    <dbReference type="NCBI Taxonomy" id="2590779"/>
    <lineage>
        <taxon>Bacteria</taxon>
        <taxon>Bacillati</taxon>
        <taxon>Actinomycetota</taxon>
        <taxon>Actinomycetes</taxon>
        <taxon>Micrococcales</taxon>
        <taxon>Microbacteriaceae</taxon>
        <taxon>Schumannella</taxon>
    </lineage>
</organism>
<dbReference type="Pfam" id="PF00440">
    <property type="entry name" value="TetR_N"/>
    <property type="match status" value="1"/>
</dbReference>
<keyword evidence="3" id="KW-0804">Transcription</keyword>
<name>A0A506Y5N6_9MICO</name>
<feature type="DNA-binding region" description="H-T-H motif" evidence="4">
    <location>
        <begin position="51"/>
        <end position="70"/>
    </location>
</feature>
<dbReference type="PANTHER" id="PTHR30055">
    <property type="entry name" value="HTH-TYPE TRANSCRIPTIONAL REGULATOR RUTR"/>
    <property type="match status" value="1"/>
</dbReference>
<dbReference type="PROSITE" id="PS01081">
    <property type="entry name" value="HTH_TETR_1"/>
    <property type="match status" value="1"/>
</dbReference>
<dbReference type="GO" id="GO:0000976">
    <property type="term" value="F:transcription cis-regulatory region binding"/>
    <property type="evidence" value="ECO:0007669"/>
    <property type="project" value="TreeGrafter"/>
</dbReference>
<dbReference type="InterPro" id="IPR001647">
    <property type="entry name" value="HTH_TetR"/>
</dbReference>
<dbReference type="PROSITE" id="PS50977">
    <property type="entry name" value="HTH_TETR_2"/>
    <property type="match status" value="1"/>
</dbReference>
<feature type="domain" description="HTH tetR-type" evidence="6">
    <location>
        <begin position="28"/>
        <end position="88"/>
    </location>
</feature>
<dbReference type="InterPro" id="IPR023772">
    <property type="entry name" value="DNA-bd_HTH_TetR-type_CS"/>
</dbReference>
<evidence type="ECO:0000313" key="7">
    <source>
        <dbReference type="EMBL" id="TPW77312.1"/>
    </source>
</evidence>
<evidence type="ECO:0000256" key="1">
    <source>
        <dbReference type="ARBA" id="ARBA00023015"/>
    </source>
</evidence>
<keyword evidence="8" id="KW-1185">Reference proteome</keyword>
<evidence type="ECO:0000256" key="4">
    <source>
        <dbReference type="PROSITE-ProRule" id="PRU00335"/>
    </source>
</evidence>
<sequence length="222" mass="24424">MSDTRDTTSDRDASEADEPVGLRERKRRATRRAILLAAAQLVKERGIDGATVDEISRLADVSPRTFFNYFASKEEAVSGELPSLPAAEHIQAFVAARGLLLDDLAELVVASVDATLADREVVLLRRELVKVSPQLVAQRMTGMREYELELAGVVAQRLAAQHPETFADAEAAFLRARLLVFSASGALRHAWIAWADHEGDDDLTTMVRRAFAALRETIRLDG</sequence>
<feature type="compositionally biased region" description="Basic and acidic residues" evidence="5">
    <location>
        <begin position="1"/>
        <end position="14"/>
    </location>
</feature>
<dbReference type="InterPro" id="IPR009057">
    <property type="entry name" value="Homeodomain-like_sf"/>
</dbReference>
<evidence type="ECO:0000259" key="6">
    <source>
        <dbReference type="PROSITE" id="PS50977"/>
    </source>
</evidence>
<evidence type="ECO:0000256" key="5">
    <source>
        <dbReference type="SAM" id="MobiDB-lite"/>
    </source>
</evidence>
<evidence type="ECO:0000256" key="2">
    <source>
        <dbReference type="ARBA" id="ARBA00023125"/>
    </source>
</evidence>
<dbReference type="PANTHER" id="PTHR30055:SF238">
    <property type="entry name" value="MYCOFACTOCIN BIOSYNTHESIS TRANSCRIPTIONAL REGULATOR MFTR-RELATED"/>
    <property type="match status" value="1"/>
</dbReference>
<dbReference type="InterPro" id="IPR050109">
    <property type="entry name" value="HTH-type_TetR-like_transc_reg"/>
</dbReference>
<dbReference type="SUPFAM" id="SSF46689">
    <property type="entry name" value="Homeodomain-like"/>
    <property type="match status" value="1"/>
</dbReference>
<keyword evidence="1" id="KW-0805">Transcription regulation</keyword>